<dbReference type="InterPro" id="IPR037066">
    <property type="entry name" value="Plug_dom_sf"/>
</dbReference>
<dbReference type="InterPro" id="IPR023996">
    <property type="entry name" value="TonB-dep_OMP_SusC/RagA"/>
</dbReference>
<gene>
    <name evidence="10" type="ORF">H4075_19610</name>
</gene>
<protein>
    <submittedName>
        <fullName evidence="10">TonB-dependent receptor</fullName>
    </submittedName>
</protein>
<dbReference type="Pfam" id="PF13715">
    <property type="entry name" value="CarbopepD_reg_2"/>
    <property type="match status" value="1"/>
</dbReference>
<dbReference type="EMBL" id="CP060007">
    <property type="protein sequence ID" value="QNA44247.1"/>
    <property type="molecule type" value="Genomic_DNA"/>
</dbReference>
<evidence type="ECO:0000256" key="4">
    <source>
        <dbReference type="ARBA" id="ARBA00022692"/>
    </source>
</evidence>
<dbReference type="AlphaFoldDB" id="A0A7G5XFJ4"/>
<keyword evidence="3 7" id="KW-1134">Transmembrane beta strand</keyword>
<dbReference type="SUPFAM" id="SSF56935">
    <property type="entry name" value="Porins"/>
    <property type="match status" value="1"/>
</dbReference>
<sequence length="1072" mass="118053">MKQSLLLLLLLTCGTLLFAQNRQIKGKVMDDAGAPLQGVNVLLSGSQKGVQTDAAGSFTIEVQGSGAVSLVISYSGYKSQTVRVDGKSEVSISLEKDVSTLEDVVVIGYGSIKRKDLTGTVSSIGATELSKIPVASAAEAITGRLPGVQVTTVDGAPGAEIVIRIRGGGSVTQDNSPLYIVDGFPVNSINDIAPADIASIDILKDAATSAIYGARGANGVVIITTKSAKAGKTTVSFNSFGSARTLPRQLDVLSPYEFVLANYEYARLRSQSEVDNFSKYFGVYEDLELYKYQKGTNWQKELFGKPVYSQQHNISITGGTSKTKFSLSGTNNTDQGLMKGSGYMRNYLNFKLNHELAKTLKLDYSTRFIHTVIDGAGSSGSSSIRIGDAITTRPVNGLADFIQLDNTGTDDDYEQFLKSLVSPTKLLEQDYRKRLAHTLNMNVAGTWTVIPSLTYRSEFGMDLTFGQQKRYYGPLTSTSRNEGGNLPLGEITNSNGRSFRWANTLTYKMEFGKHDFTILGGQEINILNKGFSEYNRAKLFVENTTPERMFANMTLGTQDRHTTTVQAGQKIASFFGRINYQYDSRYLLTLTIRSDASTKFAPGRQWGYFPAASFAWRVSQEDFMSNVKFVDDLKFRISYGAVGNDRIADNIWRVLFAPSDNRTIGFADVANPYYTYATRSLPNPFVQWETNITRNVGLDFAMFKQRLSGTLDVYWNSAKNLLVETDIPPTTGFTVQQQNIGQTSNKGIELGLTGTIIQKKNFTLSATFNIGLNRSKIDNLGGPLEKSLQSNWGSTDLRSQDDYRVYVGQTIGLMYGYVTDGMYTVDDFASYNPITRTYALKPGVTNIQTFLGGIGLRPGVMKLKDLNNDGIITAADRRVIGSALPKYSGGFGLNAVVKDFDISAFFNYVVGNDVYNTGKISFNQFYRTTYGNMLNTVNSSNRFKYIDAAGNLVTDLTELGKMNANATIWSPFSFGNATPVFHSWAVEDGSFLRLNNLTVGYSLPKRIISTMRMSKLRVYATVYNAFLWTKYSGFDPEVSTTRSDGYSQLTPGVDYSSYPKSRNFTVGINVTF</sequence>
<dbReference type="NCBIfam" id="TIGR04056">
    <property type="entry name" value="OMP_RagA_SusC"/>
    <property type="match status" value="1"/>
</dbReference>
<evidence type="ECO:0000256" key="7">
    <source>
        <dbReference type="PROSITE-ProRule" id="PRU01360"/>
    </source>
</evidence>
<dbReference type="SUPFAM" id="SSF49464">
    <property type="entry name" value="Carboxypeptidase regulatory domain-like"/>
    <property type="match status" value="1"/>
</dbReference>
<evidence type="ECO:0000259" key="9">
    <source>
        <dbReference type="Pfam" id="PF07715"/>
    </source>
</evidence>
<dbReference type="Gene3D" id="2.60.40.1120">
    <property type="entry name" value="Carboxypeptidase-like, regulatory domain"/>
    <property type="match status" value="1"/>
</dbReference>
<dbReference type="InterPro" id="IPR023997">
    <property type="entry name" value="TonB-dep_OMP_SusC/RagA_CS"/>
</dbReference>
<evidence type="ECO:0000256" key="5">
    <source>
        <dbReference type="ARBA" id="ARBA00023136"/>
    </source>
</evidence>
<dbReference type="InterPro" id="IPR008969">
    <property type="entry name" value="CarboxyPept-like_regulatory"/>
</dbReference>
<comment type="similarity">
    <text evidence="7">Belongs to the TonB-dependent receptor family.</text>
</comment>
<dbReference type="Gene3D" id="2.170.130.10">
    <property type="entry name" value="TonB-dependent receptor, plug domain"/>
    <property type="match status" value="1"/>
</dbReference>
<reference evidence="11" key="1">
    <citation type="submission" date="2020-08" db="EMBL/GenBank/DDBJ databases">
        <title>Lacibacter sp. S13-6-6 genome sequencing.</title>
        <authorList>
            <person name="Jin L."/>
        </authorList>
    </citation>
    <scope>NUCLEOTIDE SEQUENCE [LARGE SCALE GENOMIC DNA]</scope>
    <source>
        <strain evidence="11">S13-6-6</strain>
    </source>
</reference>
<keyword evidence="6 7" id="KW-0998">Cell outer membrane</keyword>
<dbReference type="RefSeq" id="WP_182802509.1">
    <property type="nucleotide sequence ID" value="NZ_CP060007.1"/>
</dbReference>
<keyword evidence="4 7" id="KW-0812">Transmembrane</keyword>
<keyword evidence="2 7" id="KW-0813">Transport</keyword>
<keyword evidence="10" id="KW-0675">Receptor</keyword>
<feature type="signal peptide" evidence="8">
    <location>
        <begin position="1"/>
        <end position="19"/>
    </location>
</feature>
<dbReference type="NCBIfam" id="TIGR04057">
    <property type="entry name" value="SusC_RagA_signa"/>
    <property type="match status" value="1"/>
</dbReference>
<comment type="subcellular location">
    <subcellularLocation>
        <location evidence="1 7">Cell outer membrane</location>
        <topology evidence="1 7">Multi-pass membrane protein</topology>
    </subcellularLocation>
</comment>
<evidence type="ECO:0000256" key="2">
    <source>
        <dbReference type="ARBA" id="ARBA00022448"/>
    </source>
</evidence>
<evidence type="ECO:0000313" key="10">
    <source>
        <dbReference type="EMBL" id="QNA44247.1"/>
    </source>
</evidence>
<proteinExistence type="inferred from homology"/>
<organism evidence="10 11">
    <name type="scientific">Lacibacter sediminis</name>
    <dbReference type="NCBI Taxonomy" id="2760713"/>
    <lineage>
        <taxon>Bacteria</taxon>
        <taxon>Pseudomonadati</taxon>
        <taxon>Bacteroidota</taxon>
        <taxon>Chitinophagia</taxon>
        <taxon>Chitinophagales</taxon>
        <taxon>Chitinophagaceae</taxon>
        <taxon>Lacibacter</taxon>
    </lineage>
</organism>
<dbReference type="Pfam" id="PF07715">
    <property type="entry name" value="Plug"/>
    <property type="match status" value="1"/>
</dbReference>
<dbReference type="KEGG" id="lacs:H4075_19610"/>
<evidence type="ECO:0000256" key="3">
    <source>
        <dbReference type="ARBA" id="ARBA00022452"/>
    </source>
</evidence>
<dbReference type="FunFam" id="2.170.130.10:FF:000008">
    <property type="entry name" value="SusC/RagA family TonB-linked outer membrane protein"/>
    <property type="match status" value="1"/>
</dbReference>
<dbReference type="InterPro" id="IPR036942">
    <property type="entry name" value="Beta-barrel_TonB_sf"/>
</dbReference>
<feature type="chain" id="PRO_5028888496" evidence="8">
    <location>
        <begin position="20"/>
        <end position="1072"/>
    </location>
</feature>
<keyword evidence="5 7" id="KW-0472">Membrane</keyword>
<evidence type="ECO:0000256" key="1">
    <source>
        <dbReference type="ARBA" id="ARBA00004571"/>
    </source>
</evidence>
<name>A0A7G5XFJ4_9BACT</name>
<dbReference type="Gene3D" id="2.40.170.20">
    <property type="entry name" value="TonB-dependent receptor, beta-barrel domain"/>
    <property type="match status" value="1"/>
</dbReference>
<dbReference type="InterPro" id="IPR039426">
    <property type="entry name" value="TonB-dep_rcpt-like"/>
</dbReference>
<accession>A0A7G5XFJ4</accession>
<feature type="domain" description="TonB-dependent receptor plug" evidence="9">
    <location>
        <begin position="114"/>
        <end position="220"/>
    </location>
</feature>
<dbReference type="PROSITE" id="PS52016">
    <property type="entry name" value="TONB_DEPENDENT_REC_3"/>
    <property type="match status" value="1"/>
</dbReference>
<dbReference type="Proteomes" id="UP000515344">
    <property type="component" value="Chromosome"/>
</dbReference>
<evidence type="ECO:0000313" key="11">
    <source>
        <dbReference type="Proteomes" id="UP000515344"/>
    </source>
</evidence>
<keyword evidence="11" id="KW-1185">Reference proteome</keyword>
<evidence type="ECO:0000256" key="6">
    <source>
        <dbReference type="ARBA" id="ARBA00023237"/>
    </source>
</evidence>
<dbReference type="InterPro" id="IPR012910">
    <property type="entry name" value="Plug_dom"/>
</dbReference>
<evidence type="ECO:0000256" key="8">
    <source>
        <dbReference type="SAM" id="SignalP"/>
    </source>
</evidence>
<dbReference type="GO" id="GO:0009279">
    <property type="term" value="C:cell outer membrane"/>
    <property type="evidence" value="ECO:0007669"/>
    <property type="project" value="UniProtKB-SubCell"/>
</dbReference>
<keyword evidence="8" id="KW-0732">Signal</keyword>